<keyword evidence="3" id="KW-1185">Reference proteome</keyword>
<reference evidence="2" key="1">
    <citation type="submission" date="2023-10" db="EMBL/GenBank/DDBJ databases">
        <authorList>
            <person name="Hackl T."/>
        </authorList>
    </citation>
    <scope>NUCLEOTIDE SEQUENCE</scope>
</reference>
<dbReference type="AlphaFoldDB" id="A0AAI8VQQ1"/>
<dbReference type="EMBL" id="CAUWAG010000012">
    <property type="protein sequence ID" value="CAJ2509315.1"/>
    <property type="molecule type" value="Genomic_DNA"/>
</dbReference>
<name>A0AAI8VQQ1_9PEZI</name>
<protein>
    <submittedName>
        <fullName evidence="2">Uu.00g143410.m01.CDS01</fullName>
    </submittedName>
</protein>
<gene>
    <name evidence="2" type="ORF">KHLLAP_LOCUS9783</name>
</gene>
<evidence type="ECO:0000256" key="1">
    <source>
        <dbReference type="SAM" id="MobiDB-lite"/>
    </source>
</evidence>
<sequence length="119" mass="12860">MSNSLNTAAVSSRLQQEPSTQQPLPGISPTRPRSASAASERTLVGEGVDVGSKSDKDVETDAAETESTSSSTIMCKTKAMLKSKLNSKSSKPKLVPNPSDRYMYPTTAYSWRALYEMKP</sequence>
<organism evidence="2 3">
    <name type="scientific">Anthostomella pinea</name>
    <dbReference type="NCBI Taxonomy" id="933095"/>
    <lineage>
        <taxon>Eukaryota</taxon>
        <taxon>Fungi</taxon>
        <taxon>Dikarya</taxon>
        <taxon>Ascomycota</taxon>
        <taxon>Pezizomycotina</taxon>
        <taxon>Sordariomycetes</taxon>
        <taxon>Xylariomycetidae</taxon>
        <taxon>Xylariales</taxon>
        <taxon>Xylariaceae</taxon>
        <taxon>Anthostomella</taxon>
    </lineage>
</organism>
<evidence type="ECO:0000313" key="2">
    <source>
        <dbReference type="EMBL" id="CAJ2509315.1"/>
    </source>
</evidence>
<feature type="region of interest" description="Disordered" evidence="1">
    <location>
        <begin position="1"/>
        <end position="74"/>
    </location>
</feature>
<accession>A0AAI8VQQ1</accession>
<dbReference type="Proteomes" id="UP001295740">
    <property type="component" value="Unassembled WGS sequence"/>
</dbReference>
<proteinExistence type="predicted"/>
<comment type="caution">
    <text evidence="2">The sequence shown here is derived from an EMBL/GenBank/DDBJ whole genome shotgun (WGS) entry which is preliminary data.</text>
</comment>
<feature type="compositionally biased region" description="Polar residues" evidence="1">
    <location>
        <begin position="1"/>
        <end position="23"/>
    </location>
</feature>
<evidence type="ECO:0000313" key="3">
    <source>
        <dbReference type="Proteomes" id="UP001295740"/>
    </source>
</evidence>